<evidence type="ECO:0008006" key="3">
    <source>
        <dbReference type="Google" id="ProtNLM"/>
    </source>
</evidence>
<dbReference type="Proteomes" id="UP000035067">
    <property type="component" value="Unassembled WGS sequence"/>
</dbReference>
<accession>A0A0G2IVW0</accession>
<reference evidence="1 2" key="1">
    <citation type="submission" date="2015-01" db="EMBL/GenBank/DDBJ databases">
        <title>Lifestyle Evolution in Cyanobacterial Symbionts of Sponges.</title>
        <authorList>
            <person name="Burgsdorf I."/>
            <person name="Slaby B.M."/>
            <person name="Handley K.M."/>
            <person name="Haber M."/>
            <person name="Blom J."/>
            <person name="Marshall C.W."/>
            <person name="Gilbert J.A."/>
            <person name="Hentschel U."/>
            <person name="Steindler L."/>
        </authorList>
    </citation>
    <scope>NUCLEOTIDE SEQUENCE [LARGE SCALE GENOMIC DNA]</scope>
    <source>
        <strain evidence="1">SP3</strain>
    </source>
</reference>
<gene>
    <name evidence="1" type="ORF">TE42_07710</name>
</gene>
<name>A0A0G2IVW0_9SYNE</name>
<dbReference type="PATRIC" id="fig|1604020.3.peg.1506"/>
<organism evidence="1 2">
    <name type="scientific">Candidatus Synechococcus spongiarum SP3</name>
    <dbReference type="NCBI Taxonomy" id="1604020"/>
    <lineage>
        <taxon>Bacteria</taxon>
        <taxon>Bacillati</taxon>
        <taxon>Cyanobacteriota</taxon>
        <taxon>Cyanophyceae</taxon>
        <taxon>Synechococcales</taxon>
        <taxon>Synechococcaceae</taxon>
        <taxon>Synechococcus</taxon>
    </lineage>
</organism>
<dbReference type="EMBL" id="JXQG01000050">
    <property type="protein sequence ID" value="KKZ11499.1"/>
    <property type="molecule type" value="Genomic_DNA"/>
</dbReference>
<evidence type="ECO:0000313" key="2">
    <source>
        <dbReference type="Proteomes" id="UP000035067"/>
    </source>
</evidence>
<sequence>MAGNGLVCLPRDFLHSKADLSIDMDLPDCFGVSLSVDPTAVIKRSGGESVRVTATLTAGARAQDEATPVTISVGSGTADEGTDFERVSSFSLTIASGATA</sequence>
<evidence type="ECO:0000313" key="1">
    <source>
        <dbReference type="EMBL" id="KKZ11499.1"/>
    </source>
</evidence>
<protein>
    <recommendedName>
        <fullName evidence="3">Calx-beta domain-containing protein</fullName>
    </recommendedName>
</protein>
<dbReference type="AlphaFoldDB" id="A0A0G2IVW0"/>
<proteinExistence type="predicted"/>
<comment type="caution">
    <text evidence="1">The sequence shown here is derived from an EMBL/GenBank/DDBJ whole genome shotgun (WGS) entry which is preliminary data.</text>
</comment>